<sequence length="102" mass="11174">MAMLRLEAILGEAGEVDGNVAPAPLIKTDEKEEVVNEYRHWGDTAKFVIESLQKPDVWAVFEHPPANTYHKGLVCIMGDAAHAAMSHKGDGWYGTRGCLRPG</sequence>
<dbReference type="GO" id="GO:0044550">
    <property type="term" value="P:secondary metabolite biosynthetic process"/>
    <property type="evidence" value="ECO:0007669"/>
    <property type="project" value="TreeGrafter"/>
</dbReference>
<keyword evidence="6" id="KW-0503">Monooxygenase</keyword>
<evidence type="ECO:0000256" key="5">
    <source>
        <dbReference type="ARBA" id="ARBA00023002"/>
    </source>
</evidence>
<evidence type="ECO:0000313" key="7">
    <source>
        <dbReference type="EMBL" id="CAH0022153.1"/>
    </source>
</evidence>
<evidence type="ECO:0008006" key="9">
    <source>
        <dbReference type="Google" id="ProtNLM"/>
    </source>
</evidence>
<evidence type="ECO:0000256" key="6">
    <source>
        <dbReference type="ARBA" id="ARBA00023033"/>
    </source>
</evidence>
<keyword evidence="4" id="KW-0274">FAD</keyword>
<evidence type="ECO:0000256" key="2">
    <source>
        <dbReference type="ARBA" id="ARBA00007992"/>
    </source>
</evidence>
<dbReference type="InterPro" id="IPR036188">
    <property type="entry name" value="FAD/NAD-bd_sf"/>
</dbReference>
<evidence type="ECO:0000256" key="1">
    <source>
        <dbReference type="ARBA" id="ARBA00001974"/>
    </source>
</evidence>
<reference evidence="7" key="1">
    <citation type="submission" date="2021-10" db="EMBL/GenBank/DDBJ databases">
        <authorList>
            <person name="Piombo E."/>
        </authorList>
    </citation>
    <scope>NUCLEOTIDE SEQUENCE</scope>
</reference>
<dbReference type="Gene3D" id="3.50.50.60">
    <property type="entry name" value="FAD/NAD(P)-binding domain"/>
    <property type="match status" value="1"/>
</dbReference>
<organism evidence="7 8">
    <name type="scientific">Clonostachys rhizophaga</name>
    <dbReference type="NCBI Taxonomy" id="160324"/>
    <lineage>
        <taxon>Eukaryota</taxon>
        <taxon>Fungi</taxon>
        <taxon>Dikarya</taxon>
        <taxon>Ascomycota</taxon>
        <taxon>Pezizomycotina</taxon>
        <taxon>Sordariomycetes</taxon>
        <taxon>Hypocreomycetidae</taxon>
        <taxon>Hypocreales</taxon>
        <taxon>Bionectriaceae</taxon>
        <taxon>Clonostachys</taxon>
    </lineage>
</organism>
<dbReference type="PANTHER" id="PTHR46720">
    <property type="entry name" value="HYDROXYLASE, PUTATIVE (AFU_ORTHOLOGUE AFUA_3G01460)-RELATED"/>
    <property type="match status" value="1"/>
</dbReference>
<keyword evidence="3" id="KW-0285">Flavoprotein</keyword>
<comment type="similarity">
    <text evidence="2">Belongs to the paxM FAD-dependent monooxygenase family.</text>
</comment>
<dbReference type="OrthoDB" id="417877at2759"/>
<accession>A0A9N9VGQ9</accession>
<dbReference type="GO" id="GO:0004497">
    <property type="term" value="F:monooxygenase activity"/>
    <property type="evidence" value="ECO:0007669"/>
    <property type="project" value="UniProtKB-KW"/>
</dbReference>
<keyword evidence="8" id="KW-1185">Reference proteome</keyword>
<evidence type="ECO:0000256" key="3">
    <source>
        <dbReference type="ARBA" id="ARBA00022630"/>
    </source>
</evidence>
<name>A0A9N9VGQ9_9HYPO</name>
<evidence type="ECO:0000256" key="4">
    <source>
        <dbReference type="ARBA" id="ARBA00022827"/>
    </source>
</evidence>
<dbReference type="EMBL" id="CABFNQ020000676">
    <property type="protein sequence ID" value="CAH0022153.1"/>
    <property type="molecule type" value="Genomic_DNA"/>
</dbReference>
<dbReference type="InterPro" id="IPR051104">
    <property type="entry name" value="FAD_monoxygenase"/>
</dbReference>
<proteinExistence type="inferred from homology"/>
<comment type="cofactor">
    <cofactor evidence="1">
        <name>FAD</name>
        <dbReference type="ChEBI" id="CHEBI:57692"/>
    </cofactor>
</comment>
<keyword evidence="5" id="KW-0560">Oxidoreductase</keyword>
<comment type="caution">
    <text evidence="7">The sequence shown here is derived from an EMBL/GenBank/DDBJ whole genome shotgun (WGS) entry which is preliminary data.</text>
</comment>
<dbReference type="Proteomes" id="UP000696573">
    <property type="component" value="Unassembled WGS sequence"/>
</dbReference>
<dbReference type="AlphaFoldDB" id="A0A9N9VGQ9"/>
<protein>
    <recommendedName>
        <fullName evidence="9">FAD-binding domain-containing protein</fullName>
    </recommendedName>
</protein>
<dbReference type="PANTHER" id="PTHR46720:SF3">
    <property type="entry name" value="FAD-BINDING DOMAIN-CONTAINING PROTEIN-RELATED"/>
    <property type="match status" value="1"/>
</dbReference>
<evidence type="ECO:0000313" key="8">
    <source>
        <dbReference type="Proteomes" id="UP000696573"/>
    </source>
</evidence>
<gene>
    <name evidence="7" type="ORF">CRHIZ90672A_00003957</name>
</gene>